<evidence type="ECO:0000313" key="2">
    <source>
        <dbReference type="EMBL" id="SFT94583.1"/>
    </source>
</evidence>
<dbReference type="STRING" id="995060.SAMN04487904_114122"/>
<dbReference type="AlphaFoldDB" id="A0A1I7C572"/>
<protein>
    <submittedName>
        <fullName evidence="2">Copper transport outer membrane protein, MctB</fullName>
    </submittedName>
</protein>
<dbReference type="Pfam" id="PF11382">
    <property type="entry name" value="MctB"/>
    <property type="match status" value="1"/>
</dbReference>
<gene>
    <name evidence="2" type="ORF">SAMN04487904_114122</name>
</gene>
<reference evidence="3" key="1">
    <citation type="submission" date="2016-10" db="EMBL/GenBank/DDBJ databases">
        <authorList>
            <person name="Varghese N."/>
            <person name="Submissions S."/>
        </authorList>
    </citation>
    <scope>NUCLEOTIDE SEQUENCE [LARGE SCALE GENOMIC DNA]</scope>
    <source>
        <strain evidence="3">DSM 45501</strain>
    </source>
</reference>
<organism evidence="2 3">
    <name type="scientific">Actinopolyspora righensis</name>
    <dbReference type="NCBI Taxonomy" id="995060"/>
    <lineage>
        <taxon>Bacteria</taxon>
        <taxon>Bacillati</taxon>
        <taxon>Actinomycetota</taxon>
        <taxon>Actinomycetes</taxon>
        <taxon>Actinopolysporales</taxon>
        <taxon>Actinopolysporaceae</taxon>
        <taxon>Actinopolyspora</taxon>
        <taxon>Actinopolyspora alba group</taxon>
    </lineage>
</organism>
<dbReference type="InterPro" id="IPR021522">
    <property type="entry name" value="MctB"/>
</dbReference>
<name>A0A1I7C572_9ACTN</name>
<sequence length="202" mass="21358">MRSERDALRGELADAQALTDSIAPRAVRGALRGTKVVLLVAPGADGDSSRSMSRMITAAGGSVTGTLWLTESFTDPDRAARLRELATRLLPAGARLPVTSAPGELAGGLMDPLTLLAPVPRNRRPDDRSATPPSSGCVRTASCGSRRISPPHGWPWCSPAAASHGTPQEYYRVSRRGWIEVVPERVCGGAARAEHPAECSEQ</sequence>
<proteinExistence type="predicted"/>
<feature type="region of interest" description="Disordered" evidence="1">
    <location>
        <begin position="119"/>
        <end position="143"/>
    </location>
</feature>
<evidence type="ECO:0000256" key="1">
    <source>
        <dbReference type="SAM" id="MobiDB-lite"/>
    </source>
</evidence>
<dbReference type="GO" id="GO:0055070">
    <property type="term" value="P:copper ion homeostasis"/>
    <property type="evidence" value="ECO:0007669"/>
    <property type="project" value="InterPro"/>
</dbReference>
<dbReference type="GO" id="GO:0016020">
    <property type="term" value="C:membrane"/>
    <property type="evidence" value="ECO:0007669"/>
    <property type="project" value="InterPro"/>
</dbReference>
<evidence type="ECO:0000313" key="3">
    <source>
        <dbReference type="Proteomes" id="UP000199165"/>
    </source>
</evidence>
<dbReference type="Proteomes" id="UP000199165">
    <property type="component" value="Unassembled WGS sequence"/>
</dbReference>
<dbReference type="EMBL" id="FPAT01000014">
    <property type="protein sequence ID" value="SFT94583.1"/>
    <property type="molecule type" value="Genomic_DNA"/>
</dbReference>
<accession>A0A1I7C572</accession>
<keyword evidence="3" id="KW-1185">Reference proteome</keyword>